<sequence>MRTSLAVQLAWSCACLCAASLAAEAKTTHHHTWNITYQYKSLDRVRKLAVTINGESPGPTIHATQADTLIVTVHNMLETENTAIHWHGIRQVIHMHCLALAVAVIEQCNVALRPPCVVGTDWQPVG</sequence>
<dbReference type="EMBL" id="SPHZ02000006">
    <property type="protein sequence ID" value="KAF0914429.1"/>
    <property type="molecule type" value="Genomic_DNA"/>
</dbReference>
<protein>
    <recommendedName>
        <fullName evidence="3">Plastocyanin-like domain-containing protein</fullName>
    </recommendedName>
</protein>
<feature type="signal peptide" evidence="2">
    <location>
        <begin position="1"/>
        <end position="25"/>
    </location>
</feature>
<proteinExistence type="inferred from homology"/>
<evidence type="ECO:0000259" key="3">
    <source>
        <dbReference type="Pfam" id="PF07732"/>
    </source>
</evidence>
<dbReference type="Pfam" id="PF07732">
    <property type="entry name" value="Cu-oxidase_3"/>
    <property type="match status" value="1"/>
</dbReference>
<name>A0A6G1DPP7_9ORYZ</name>
<dbReference type="GO" id="GO:0016491">
    <property type="term" value="F:oxidoreductase activity"/>
    <property type="evidence" value="ECO:0007669"/>
    <property type="project" value="TreeGrafter"/>
</dbReference>
<gene>
    <name evidence="4" type="ORF">E2562_028513</name>
</gene>
<comment type="caution">
    <text evidence="4">The sequence shown here is derived from an EMBL/GenBank/DDBJ whole genome shotgun (WGS) entry which is preliminary data.</text>
</comment>
<dbReference type="InterPro" id="IPR045087">
    <property type="entry name" value="Cu-oxidase_fam"/>
</dbReference>
<comment type="similarity">
    <text evidence="1">Belongs to the multicopper oxidase family.</text>
</comment>
<dbReference type="PANTHER" id="PTHR11709:SF91">
    <property type="entry name" value="L-ASCORBATE OXIDASE"/>
    <property type="match status" value="1"/>
</dbReference>
<accession>A0A6G1DPP7</accession>
<feature type="chain" id="PRO_5026030033" description="Plastocyanin-like domain-containing protein" evidence="2">
    <location>
        <begin position="26"/>
        <end position="126"/>
    </location>
</feature>
<keyword evidence="5" id="KW-1185">Reference proteome</keyword>
<evidence type="ECO:0000313" key="5">
    <source>
        <dbReference type="Proteomes" id="UP000479710"/>
    </source>
</evidence>
<dbReference type="AlphaFoldDB" id="A0A6G1DPP7"/>
<evidence type="ECO:0000313" key="4">
    <source>
        <dbReference type="EMBL" id="KAF0914429.1"/>
    </source>
</evidence>
<evidence type="ECO:0000256" key="1">
    <source>
        <dbReference type="ARBA" id="ARBA00010609"/>
    </source>
</evidence>
<reference evidence="4 5" key="1">
    <citation type="submission" date="2019-11" db="EMBL/GenBank/DDBJ databases">
        <title>Whole genome sequence of Oryza granulata.</title>
        <authorList>
            <person name="Li W."/>
        </authorList>
    </citation>
    <scope>NUCLEOTIDE SEQUENCE [LARGE SCALE GENOMIC DNA]</scope>
    <source>
        <strain evidence="5">cv. Menghai</strain>
        <tissue evidence="4">Leaf</tissue>
    </source>
</reference>
<dbReference type="OrthoDB" id="2121828at2759"/>
<dbReference type="SUPFAM" id="SSF49503">
    <property type="entry name" value="Cupredoxins"/>
    <property type="match status" value="1"/>
</dbReference>
<dbReference type="GO" id="GO:0005507">
    <property type="term" value="F:copper ion binding"/>
    <property type="evidence" value="ECO:0007669"/>
    <property type="project" value="InterPro"/>
</dbReference>
<dbReference type="InterPro" id="IPR008972">
    <property type="entry name" value="Cupredoxin"/>
</dbReference>
<dbReference type="Proteomes" id="UP000479710">
    <property type="component" value="Unassembled WGS sequence"/>
</dbReference>
<feature type="domain" description="Plastocyanin-like" evidence="3">
    <location>
        <begin position="38"/>
        <end position="92"/>
    </location>
</feature>
<evidence type="ECO:0000256" key="2">
    <source>
        <dbReference type="SAM" id="SignalP"/>
    </source>
</evidence>
<dbReference type="PANTHER" id="PTHR11709">
    <property type="entry name" value="MULTI-COPPER OXIDASE"/>
    <property type="match status" value="1"/>
</dbReference>
<dbReference type="Gene3D" id="2.60.40.420">
    <property type="entry name" value="Cupredoxins - blue copper proteins"/>
    <property type="match status" value="1"/>
</dbReference>
<dbReference type="InterPro" id="IPR011707">
    <property type="entry name" value="Cu-oxidase-like_N"/>
</dbReference>
<dbReference type="PROSITE" id="PS51257">
    <property type="entry name" value="PROKAR_LIPOPROTEIN"/>
    <property type="match status" value="1"/>
</dbReference>
<keyword evidence="2" id="KW-0732">Signal</keyword>
<organism evidence="4 5">
    <name type="scientific">Oryza meyeriana var. granulata</name>
    <dbReference type="NCBI Taxonomy" id="110450"/>
    <lineage>
        <taxon>Eukaryota</taxon>
        <taxon>Viridiplantae</taxon>
        <taxon>Streptophyta</taxon>
        <taxon>Embryophyta</taxon>
        <taxon>Tracheophyta</taxon>
        <taxon>Spermatophyta</taxon>
        <taxon>Magnoliopsida</taxon>
        <taxon>Liliopsida</taxon>
        <taxon>Poales</taxon>
        <taxon>Poaceae</taxon>
        <taxon>BOP clade</taxon>
        <taxon>Oryzoideae</taxon>
        <taxon>Oryzeae</taxon>
        <taxon>Oryzinae</taxon>
        <taxon>Oryza</taxon>
        <taxon>Oryza meyeriana</taxon>
    </lineage>
</organism>